<protein>
    <submittedName>
        <fullName evidence="1">Uncharacterized protein</fullName>
    </submittedName>
</protein>
<keyword evidence="2" id="KW-1185">Reference proteome</keyword>
<reference evidence="1 2" key="1">
    <citation type="submission" date="2022-06" db="EMBL/GenBank/DDBJ databases">
        <title>Dyella sp. Sa strain:Sa Genome sequencing.</title>
        <authorList>
            <person name="Park S."/>
        </authorList>
    </citation>
    <scope>NUCLEOTIDE SEQUENCE [LARGE SCALE GENOMIC DNA]</scope>
    <source>
        <strain evidence="1 2">Sa</strain>
    </source>
</reference>
<dbReference type="Proteomes" id="UP001204615">
    <property type="component" value="Unassembled WGS sequence"/>
</dbReference>
<evidence type="ECO:0000313" key="2">
    <source>
        <dbReference type="Proteomes" id="UP001204615"/>
    </source>
</evidence>
<comment type="caution">
    <text evidence="1">The sequence shown here is derived from an EMBL/GenBank/DDBJ whole genome shotgun (WGS) entry which is preliminary data.</text>
</comment>
<dbReference type="RefSeq" id="WP_253567804.1">
    <property type="nucleotide sequence ID" value="NZ_JAMZEK010000003.1"/>
</dbReference>
<gene>
    <name evidence="1" type="ORF">NC595_15035</name>
</gene>
<evidence type="ECO:0000313" key="1">
    <source>
        <dbReference type="EMBL" id="MCP1375363.1"/>
    </source>
</evidence>
<sequence>MTFTLTPVRCCHVCGCTETNACAGGCWWIGPDLCSACGRDSRQNPAHGDRVTVGTETREVERVNGDQVIYSWPGVVAVRTLRLAAWRAWAANATGWTSEPNKGAAA</sequence>
<dbReference type="EMBL" id="JAMZEK010000003">
    <property type="protein sequence ID" value="MCP1375363.1"/>
    <property type="molecule type" value="Genomic_DNA"/>
</dbReference>
<proteinExistence type="predicted"/>
<accession>A0ABT1FGW3</accession>
<name>A0ABT1FGW3_9GAMM</name>
<organism evidence="1 2">
    <name type="scientific">Dyella lutea</name>
    <dbReference type="NCBI Taxonomy" id="2950441"/>
    <lineage>
        <taxon>Bacteria</taxon>
        <taxon>Pseudomonadati</taxon>
        <taxon>Pseudomonadota</taxon>
        <taxon>Gammaproteobacteria</taxon>
        <taxon>Lysobacterales</taxon>
        <taxon>Rhodanobacteraceae</taxon>
        <taxon>Dyella</taxon>
    </lineage>
</organism>